<accession>A0A512JS34</accession>
<evidence type="ECO:0000259" key="1">
    <source>
        <dbReference type="Pfam" id="PF05050"/>
    </source>
</evidence>
<dbReference type="NCBIfam" id="TIGR01444">
    <property type="entry name" value="fkbM_fam"/>
    <property type="match status" value="1"/>
</dbReference>
<dbReference type="InterPro" id="IPR006342">
    <property type="entry name" value="FkbM_mtfrase"/>
</dbReference>
<proteinExistence type="predicted"/>
<organism evidence="2 3">
    <name type="scientific">Methylobacterium gnaphalii</name>
    <dbReference type="NCBI Taxonomy" id="1010610"/>
    <lineage>
        <taxon>Bacteria</taxon>
        <taxon>Pseudomonadati</taxon>
        <taxon>Pseudomonadota</taxon>
        <taxon>Alphaproteobacteria</taxon>
        <taxon>Hyphomicrobiales</taxon>
        <taxon>Methylobacteriaceae</taxon>
        <taxon>Methylobacterium</taxon>
    </lineage>
</organism>
<dbReference type="InterPro" id="IPR029063">
    <property type="entry name" value="SAM-dependent_MTases_sf"/>
</dbReference>
<dbReference type="InterPro" id="IPR052514">
    <property type="entry name" value="SAM-dependent_MTase"/>
</dbReference>
<dbReference type="Pfam" id="PF05050">
    <property type="entry name" value="Methyltransf_21"/>
    <property type="match status" value="1"/>
</dbReference>
<dbReference type="EMBL" id="BJZV01000066">
    <property type="protein sequence ID" value="GEP12761.1"/>
    <property type="molecule type" value="Genomic_DNA"/>
</dbReference>
<dbReference type="PANTHER" id="PTHR34203">
    <property type="entry name" value="METHYLTRANSFERASE, FKBM FAMILY PROTEIN"/>
    <property type="match status" value="1"/>
</dbReference>
<name>A0A512JS34_9HYPH</name>
<keyword evidence="3" id="KW-1185">Reference proteome</keyword>
<dbReference type="SUPFAM" id="SSF53335">
    <property type="entry name" value="S-adenosyl-L-methionine-dependent methyltransferases"/>
    <property type="match status" value="1"/>
</dbReference>
<gene>
    <name evidence="2" type="ORF">MGN01_46060</name>
</gene>
<reference evidence="2 3" key="1">
    <citation type="submission" date="2019-07" db="EMBL/GenBank/DDBJ databases">
        <title>Whole genome shotgun sequence of Methylobacterium gnaphalii NBRC 107716.</title>
        <authorList>
            <person name="Hosoyama A."/>
            <person name="Uohara A."/>
            <person name="Ohji S."/>
            <person name="Ichikawa N."/>
        </authorList>
    </citation>
    <scope>NUCLEOTIDE SEQUENCE [LARGE SCALE GENOMIC DNA]</scope>
    <source>
        <strain evidence="2 3">NBRC 107716</strain>
    </source>
</reference>
<evidence type="ECO:0000313" key="2">
    <source>
        <dbReference type="EMBL" id="GEP12761.1"/>
    </source>
</evidence>
<dbReference type="PANTHER" id="PTHR34203:SF15">
    <property type="entry name" value="SLL1173 PROTEIN"/>
    <property type="match status" value="1"/>
</dbReference>
<dbReference type="Proteomes" id="UP000321750">
    <property type="component" value="Unassembled WGS sequence"/>
</dbReference>
<dbReference type="AlphaFoldDB" id="A0A512JS34"/>
<evidence type="ECO:0000313" key="3">
    <source>
        <dbReference type="Proteomes" id="UP000321750"/>
    </source>
</evidence>
<dbReference type="Gene3D" id="3.40.50.150">
    <property type="entry name" value="Vaccinia Virus protein VP39"/>
    <property type="match status" value="1"/>
</dbReference>
<sequence length="206" mass="23134">MFDFMRLFLKPGDRFIDVGANIGTHSIIGAQLVAPNGVVESIEADPDTYLFLKKNIQRNNISNIVVHNVCVSNVSGRSTFNINHNSARNSLFVKGDKTIDIHLQRLDDICSTGEIALLKIDVEGADYLVLQGASALFRSCPPKVVIIERSDETSKIESHLQDRNYYLMDFDGTRGKLMPMHDKTENIYAIHQTAFERVRAIMEVAH</sequence>
<protein>
    <recommendedName>
        <fullName evidence="1">Methyltransferase FkbM domain-containing protein</fullName>
    </recommendedName>
</protein>
<feature type="domain" description="Methyltransferase FkbM" evidence="1">
    <location>
        <begin position="17"/>
        <end position="165"/>
    </location>
</feature>
<comment type="caution">
    <text evidence="2">The sequence shown here is derived from an EMBL/GenBank/DDBJ whole genome shotgun (WGS) entry which is preliminary data.</text>
</comment>